<organism evidence="1 2">
    <name type="scientific">Hibiscus syriacus</name>
    <name type="common">Rose of Sharon</name>
    <dbReference type="NCBI Taxonomy" id="106335"/>
    <lineage>
        <taxon>Eukaryota</taxon>
        <taxon>Viridiplantae</taxon>
        <taxon>Streptophyta</taxon>
        <taxon>Embryophyta</taxon>
        <taxon>Tracheophyta</taxon>
        <taxon>Spermatophyta</taxon>
        <taxon>Magnoliopsida</taxon>
        <taxon>eudicotyledons</taxon>
        <taxon>Gunneridae</taxon>
        <taxon>Pentapetalae</taxon>
        <taxon>rosids</taxon>
        <taxon>malvids</taxon>
        <taxon>Malvales</taxon>
        <taxon>Malvaceae</taxon>
        <taxon>Malvoideae</taxon>
        <taxon>Hibiscus</taxon>
    </lineage>
</organism>
<gene>
    <name evidence="1" type="ORF">F3Y22_tig00117000pilonHSYRG00298</name>
</gene>
<dbReference type="EMBL" id="VEPZ02001765">
    <property type="protein sequence ID" value="KAE8656545.1"/>
    <property type="molecule type" value="Genomic_DNA"/>
</dbReference>
<keyword evidence="2" id="KW-1185">Reference proteome</keyword>
<name>A0A6A2WKS6_HIBSY</name>
<sequence length="161" mass="17869">MRTSQFWTRVLLPRVSVSSSIRSTSAAPTVLPSMPDLRPVKTKPDNTQHVLESKHSLTESFVEQPVLQPVAYSGSPMWHYIPDSHYSAPPVQQIPVYYVPGSAQPGNPPFQPVQVQAQYVQQYPVSAGQIPIGYHQLAPGVCQVYRPVTSVDPYDPAMLWS</sequence>
<evidence type="ECO:0000313" key="2">
    <source>
        <dbReference type="Proteomes" id="UP000436088"/>
    </source>
</evidence>
<proteinExistence type="predicted"/>
<accession>A0A6A2WKS6</accession>
<dbReference type="AlphaFoldDB" id="A0A6A2WKS6"/>
<comment type="caution">
    <text evidence="1">The sequence shown here is derived from an EMBL/GenBank/DDBJ whole genome shotgun (WGS) entry which is preliminary data.</text>
</comment>
<evidence type="ECO:0000313" key="1">
    <source>
        <dbReference type="EMBL" id="KAE8656545.1"/>
    </source>
</evidence>
<protein>
    <submittedName>
        <fullName evidence="1">Cyclin-D6-1-like</fullName>
    </submittedName>
</protein>
<dbReference type="Proteomes" id="UP000436088">
    <property type="component" value="Unassembled WGS sequence"/>
</dbReference>
<reference evidence="1" key="1">
    <citation type="submission" date="2019-09" db="EMBL/GenBank/DDBJ databases">
        <title>Draft genome information of white flower Hibiscus syriacus.</title>
        <authorList>
            <person name="Kim Y.-M."/>
        </authorList>
    </citation>
    <scope>NUCLEOTIDE SEQUENCE [LARGE SCALE GENOMIC DNA]</scope>
    <source>
        <strain evidence="1">YM2019G1</strain>
    </source>
</reference>